<dbReference type="Pfam" id="PF00109">
    <property type="entry name" value="ketoacyl-synt"/>
    <property type="match status" value="1"/>
</dbReference>
<keyword evidence="3" id="KW-0012">Acyltransferase</keyword>
<protein>
    <submittedName>
        <fullName evidence="3">Beta-ketoacyl-ACP synthase</fullName>
        <ecNumber evidence="3">2.3.1.179</ecNumber>
    </submittedName>
</protein>
<feature type="domain" description="Beta-ketoacyl synthase-like N-terminal" evidence="2">
    <location>
        <begin position="9"/>
        <end position="251"/>
    </location>
</feature>
<dbReference type="PANTHER" id="PTHR11712:SF336">
    <property type="entry name" value="3-OXOACYL-[ACYL-CARRIER-PROTEIN] SYNTHASE, MITOCHONDRIAL"/>
    <property type="match status" value="1"/>
</dbReference>
<dbReference type="EMBL" id="CP076136">
    <property type="protein sequence ID" value="QWG21720.1"/>
    <property type="molecule type" value="Genomic_DNA"/>
</dbReference>
<keyword evidence="4" id="KW-1185">Reference proteome</keyword>
<dbReference type="GO" id="GO:0004315">
    <property type="term" value="F:3-oxoacyl-[acyl-carrier-protein] synthase activity"/>
    <property type="evidence" value="ECO:0007669"/>
    <property type="project" value="UniProtKB-EC"/>
</dbReference>
<proteinExistence type="predicted"/>
<dbReference type="Gene3D" id="3.40.47.10">
    <property type="match status" value="1"/>
</dbReference>
<dbReference type="Proteomes" id="UP000676951">
    <property type="component" value="Chromosome"/>
</dbReference>
<organism evidence="3 4">
    <name type="scientific">Bradyrhizobium sediminis</name>
    <dbReference type="NCBI Taxonomy" id="2840469"/>
    <lineage>
        <taxon>Bacteria</taxon>
        <taxon>Pseudomonadati</taxon>
        <taxon>Pseudomonadota</taxon>
        <taxon>Alphaproteobacteria</taxon>
        <taxon>Hyphomicrobiales</taxon>
        <taxon>Nitrobacteraceae</taxon>
        <taxon>Bradyrhizobium</taxon>
    </lineage>
</organism>
<dbReference type="InterPro" id="IPR014030">
    <property type="entry name" value="Ketoacyl_synth_N"/>
</dbReference>
<evidence type="ECO:0000313" key="4">
    <source>
        <dbReference type="Proteomes" id="UP000676951"/>
    </source>
</evidence>
<dbReference type="PANTHER" id="PTHR11712">
    <property type="entry name" value="POLYKETIDE SYNTHASE-RELATED"/>
    <property type="match status" value="1"/>
</dbReference>
<dbReference type="SUPFAM" id="SSF53901">
    <property type="entry name" value="Thiolase-like"/>
    <property type="match status" value="2"/>
</dbReference>
<dbReference type="AlphaFoldDB" id="A0A975RVH4"/>
<reference evidence="3 4" key="1">
    <citation type="submission" date="2021-06" db="EMBL/GenBank/DDBJ databases">
        <title>Bradyrhizobium sp. S2-11-4 Genome sequencing.</title>
        <authorList>
            <person name="Jin L."/>
        </authorList>
    </citation>
    <scope>NUCLEOTIDE SEQUENCE [LARGE SCALE GENOMIC DNA]</scope>
    <source>
        <strain evidence="3 4">S2-11-4</strain>
    </source>
</reference>
<dbReference type="NCBIfam" id="NF005084">
    <property type="entry name" value="PRK06519.1"/>
    <property type="match status" value="1"/>
</dbReference>
<dbReference type="RefSeq" id="WP_215602440.1">
    <property type="nucleotide sequence ID" value="NZ_CP076136.1"/>
</dbReference>
<evidence type="ECO:0000313" key="3">
    <source>
        <dbReference type="EMBL" id="QWG21720.1"/>
    </source>
</evidence>
<dbReference type="EC" id="2.3.1.179" evidence="3"/>
<sequence>MTEPKEAWITGIGIVSSLGEGLDAHWDALNNRRINVDDKRFAPYIVHPLAPVSFDAQIPKKGDQRQMEAWQRIGTYAAGLALDSAGVKGNQEILGRMDMIVAAGGGERDVAVDMAILNAYIKGNAGPAFLNERLMNDLRPTLFLAQLSNLLAGNIAIVHGVSGTSRTFMGEEAASIDAARIALARIESGQSDIALVGAAHNGERTDLLILYEFGDFNLKDKFAPVWARDKKHGGFALGSAGCFLVIESREHAEARGAKPYAKLSKVVADLAQRKQPGAVTNSLDALWSKLGVGGDNGALITGATGVEPVTSEERAFLNQHKGCAVRATGTSFGHTLETQFPLGVALAALSLSRGALFPPNDPTGLEVEMSGRPTQIVVVGAGHWQGEGMALVEAIK</sequence>
<accession>A0A975RVH4</accession>
<name>A0A975RVH4_9BRAD</name>
<evidence type="ECO:0000256" key="1">
    <source>
        <dbReference type="ARBA" id="ARBA00022679"/>
    </source>
</evidence>
<dbReference type="InterPro" id="IPR000794">
    <property type="entry name" value="Beta-ketoacyl_synthase"/>
</dbReference>
<dbReference type="InterPro" id="IPR016039">
    <property type="entry name" value="Thiolase-like"/>
</dbReference>
<evidence type="ECO:0000259" key="2">
    <source>
        <dbReference type="Pfam" id="PF00109"/>
    </source>
</evidence>
<gene>
    <name evidence="3" type="ORF">KMZ93_17170</name>
</gene>
<keyword evidence="1 3" id="KW-0808">Transferase</keyword>
<dbReference type="GO" id="GO:0006633">
    <property type="term" value="P:fatty acid biosynthetic process"/>
    <property type="evidence" value="ECO:0007669"/>
    <property type="project" value="TreeGrafter"/>
</dbReference>